<evidence type="ECO:0000313" key="1">
    <source>
        <dbReference type="Proteomes" id="UP001652661"/>
    </source>
</evidence>
<dbReference type="OrthoDB" id="8191652at2759"/>
<dbReference type="OMA" id="HAINWHY"/>
<dbReference type="AlphaFoldDB" id="A0A6P4J4H2"/>
<keyword evidence="1" id="KW-1185">Reference proteome</keyword>
<reference evidence="2" key="2">
    <citation type="submission" date="2025-08" db="UniProtKB">
        <authorList>
            <consortium name="RefSeq"/>
        </authorList>
    </citation>
    <scope>IDENTIFICATION</scope>
    <source>
        <strain evidence="2">14028-0561.14</strain>
        <tissue evidence="2">Whole fly</tissue>
    </source>
</reference>
<protein>
    <submittedName>
        <fullName evidence="2">Uncharacterized protein</fullName>
    </submittedName>
</protein>
<dbReference type="RefSeq" id="XP_017029413.1">
    <property type="nucleotide sequence ID" value="XM_017173924.3"/>
</dbReference>
<dbReference type="GeneID" id="108079579"/>
<dbReference type="SUPFAM" id="SSF52540">
    <property type="entry name" value="P-loop containing nucleoside triphosphate hydrolases"/>
    <property type="match status" value="1"/>
</dbReference>
<sequence>MAEWQRGMFLISDFSVRGACKRWVDRMKLKKRLRWIVLSKTGSNKKWIPRDQEPQIQHSLMWFWLVLFVGLGVCCLRYTNTRDLRKEDSYCDRSHRLGDMVTHVRRQVLYQEEALDQLEQALDNSSYRNIALVGFSDVGKSHTARSLRENFPWPENVKTLSWRETPSLLRVQSMLKNILLCGQNLILIDDLTPLDGSLVSIINELIRGRKEIAKGSNKSDPDLKQLTSIFMFTLDRQLPEEIVQAEIEALKQLPESHVIIYAALEPSHLKECKDLDVPEKMQQDMRVKWL</sequence>
<accession>A0A6P4J4H2</accession>
<gene>
    <name evidence="2" type="primary">LOC108079579</name>
</gene>
<name>A0A6P4J4H2_DROKI</name>
<dbReference type="Gene3D" id="3.40.50.300">
    <property type="entry name" value="P-loop containing nucleotide triphosphate hydrolases"/>
    <property type="match status" value="1"/>
</dbReference>
<evidence type="ECO:0000313" key="2">
    <source>
        <dbReference type="RefSeq" id="XP_017029413.1"/>
    </source>
</evidence>
<reference evidence="1" key="1">
    <citation type="submission" date="2025-05" db="UniProtKB">
        <authorList>
            <consortium name="RefSeq"/>
        </authorList>
    </citation>
    <scope>NUCLEOTIDE SEQUENCE [LARGE SCALE GENOMIC DNA]</scope>
    <source>
        <strain evidence="1">14028-0561.14</strain>
    </source>
</reference>
<proteinExistence type="predicted"/>
<dbReference type="Proteomes" id="UP001652661">
    <property type="component" value="Chromosome 2L"/>
</dbReference>
<organism evidence="1 2">
    <name type="scientific">Drosophila kikkawai</name>
    <name type="common">Fruit fly</name>
    <dbReference type="NCBI Taxonomy" id="30033"/>
    <lineage>
        <taxon>Eukaryota</taxon>
        <taxon>Metazoa</taxon>
        <taxon>Ecdysozoa</taxon>
        <taxon>Arthropoda</taxon>
        <taxon>Hexapoda</taxon>
        <taxon>Insecta</taxon>
        <taxon>Pterygota</taxon>
        <taxon>Neoptera</taxon>
        <taxon>Endopterygota</taxon>
        <taxon>Diptera</taxon>
        <taxon>Brachycera</taxon>
        <taxon>Muscomorpha</taxon>
        <taxon>Ephydroidea</taxon>
        <taxon>Drosophilidae</taxon>
        <taxon>Drosophila</taxon>
        <taxon>Sophophora</taxon>
    </lineage>
</organism>
<dbReference type="InterPro" id="IPR027417">
    <property type="entry name" value="P-loop_NTPase"/>
</dbReference>